<evidence type="ECO:0000256" key="2">
    <source>
        <dbReference type="ARBA" id="ARBA00022729"/>
    </source>
</evidence>
<protein>
    <submittedName>
        <fullName evidence="7">Heparinase</fullName>
    </submittedName>
</protein>
<dbReference type="InterPro" id="IPR012480">
    <property type="entry name" value="Hepar_II_III_C"/>
</dbReference>
<dbReference type="InterPro" id="IPR008929">
    <property type="entry name" value="Chondroitin_lyas"/>
</dbReference>
<reference evidence="7 8" key="2">
    <citation type="submission" date="2019-09" db="EMBL/GenBank/DDBJ databases">
        <authorList>
            <person name="Jin C."/>
        </authorList>
    </citation>
    <scope>NUCLEOTIDE SEQUENCE [LARGE SCALE GENOMIC DNA]</scope>
    <source>
        <strain evidence="7 8">BN140078</strain>
    </source>
</reference>
<dbReference type="GO" id="GO:0016829">
    <property type="term" value="F:lyase activity"/>
    <property type="evidence" value="ECO:0007669"/>
    <property type="project" value="UniProtKB-KW"/>
</dbReference>
<dbReference type="SUPFAM" id="SSF48230">
    <property type="entry name" value="Chondroitin AC/alginate lyase"/>
    <property type="match status" value="1"/>
</dbReference>
<dbReference type="PANTHER" id="PTHR39210">
    <property type="entry name" value="HEPARIN-SULFATE LYASE"/>
    <property type="match status" value="1"/>
</dbReference>
<dbReference type="RefSeq" id="WP_149840365.1">
    <property type="nucleotide sequence ID" value="NZ_VUOC01000004.1"/>
</dbReference>
<evidence type="ECO:0000256" key="1">
    <source>
        <dbReference type="ARBA" id="ARBA00004418"/>
    </source>
</evidence>
<dbReference type="EMBL" id="VUOC01000004">
    <property type="protein sequence ID" value="KAA2239186.1"/>
    <property type="molecule type" value="Genomic_DNA"/>
</dbReference>
<dbReference type="Gene3D" id="2.70.98.70">
    <property type="match status" value="1"/>
</dbReference>
<keyword evidence="8" id="KW-1185">Reference proteome</keyword>
<keyword evidence="4" id="KW-0456">Lyase</keyword>
<evidence type="ECO:0000256" key="4">
    <source>
        <dbReference type="ARBA" id="ARBA00023239"/>
    </source>
</evidence>
<organism evidence="7 8">
    <name type="scientific">Chitinophaga agrisoli</name>
    <dbReference type="NCBI Taxonomy" id="2607653"/>
    <lineage>
        <taxon>Bacteria</taxon>
        <taxon>Pseudomonadati</taxon>
        <taxon>Bacteroidota</taxon>
        <taxon>Chitinophagia</taxon>
        <taxon>Chitinophagales</taxon>
        <taxon>Chitinophagaceae</taxon>
        <taxon>Chitinophaga</taxon>
    </lineage>
</organism>
<dbReference type="Pfam" id="PF07940">
    <property type="entry name" value="Hepar_II_III_C"/>
    <property type="match status" value="1"/>
</dbReference>
<feature type="domain" description="Heparin-sulfate lyase N-terminal" evidence="6">
    <location>
        <begin position="108"/>
        <end position="320"/>
    </location>
</feature>
<dbReference type="Gene3D" id="1.50.10.100">
    <property type="entry name" value="Chondroitin AC/alginate lyase"/>
    <property type="match status" value="1"/>
</dbReference>
<dbReference type="GO" id="GO:0042597">
    <property type="term" value="C:periplasmic space"/>
    <property type="evidence" value="ECO:0007669"/>
    <property type="project" value="UniProtKB-SubCell"/>
</dbReference>
<keyword evidence="3" id="KW-0574">Periplasm</keyword>
<feature type="domain" description="Heparinase II/III-like C-terminal" evidence="5">
    <location>
        <begin position="416"/>
        <end position="579"/>
    </location>
</feature>
<proteinExistence type="predicted"/>
<evidence type="ECO:0000313" key="7">
    <source>
        <dbReference type="EMBL" id="KAA2239186.1"/>
    </source>
</evidence>
<comment type="subcellular location">
    <subcellularLocation>
        <location evidence="1">Periplasm</location>
    </subcellularLocation>
</comment>
<reference evidence="7 8" key="1">
    <citation type="submission" date="2019-09" db="EMBL/GenBank/DDBJ databases">
        <title>Chitinophaga ginsengihumi sp. nov., isolated from soil of ginseng rhizosphere.</title>
        <authorList>
            <person name="Lee J."/>
        </authorList>
    </citation>
    <scope>NUCLEOTIDE SEQUENCE [LARGE SCALE GENOMIC DNA]</scope>
    <source>
        <strain evidence="7 8">BN140078</strain>
    </source>
</reference>
<evidence type="ECO:0000259" key="5">
    <source>
        <dbReference type="Pfam" id="PF07940"/>
    </source>
</evidence>
<dbReference type="Pfam" id="PF16889">
    <property type="entry name" value="Hepar_II_III_N"/>
    <property type="match status" value="1"/>
</dbReference>
<dbReference type="Proteomes" id="UP000324611">
    <property type="component" value="Unassembled WGS sequence"/>
</dbReference>
<name>A0A5B2VKZ2_9BACT</name>
<comment type="caution">
    <text evidence="7">The sequence shown here is derived from an EMBL/GenBank/DDBJ whole genome shotgun (WGS) entry which is preliminary data.</text>
</comment>
<dbReference type="PANTHER" id="PTHR39210:SF1">
    <property type="entry name" value="HEPARIN-SULFATE LYASE"/>
    <property type="match status" value="1"/>
</dbReference>
<evidence type="ECO:0000313" key="8">
    <source>
        <dbReference type="Proteomes" id="UP000324611"/>
    </source>
</evidence>
<dbReference type="InterPro" id="IPR031680">
    <property type="entry name" value="Hepar_II_III_N"/>
</dbReference>
<evidence type="ECO:0000259" key="6">
    <source>
        <dbReference type="Pfam" id="PF16889"/>
    </source>
</evidence>
<sequence length="634" mass="74138">MSRWSTLRSGVSVARNMGWRYMAFRSVYELQRKSGRLRKQFPQDPPFRRYLSLETWKAQPVRFFFQSREALAMPRQPQPALAKRYQQLRQGWFSFFSGPMVQLDQPYNWMRHPQTGYLYNASQHWSLVNDYSSDAGDIKYVWEKARFAFLYDIIRYDYHFNEDCAAYVFQEILSWIDANPVNSGPHYKCSQEISLRVLNWTFALCYYRNAPALTTAVFDKIQFAIYWQLHHVYHNINFSRIAVRNNHALTETLALYLGGLLYPALPGAAAWKADGKAWFEQEIAYQVYEDGTFLQFSMNYHRVVVQLLTWALRLGALNGEQWSEDLKEKARRSLLFLRVSMNDGDGWLPNYGANDGALFFRLNEQHYRDYRPQLQALAALLDLDSGFPEQYEDGYWYGKTAVTGAMPVLHPARSCYSFPAGGYYVCREPDTLTFLRCGNHKDRPSQADNLHLDIWYHGKNILLDAGSYKYNTDERTLRYFMGTASHNTVMLDDHDQMEKGPRFIWYDWTQCNNAALYETAEEYIWEGSISAFRHIGKAIRHQRRIRKRKGFPIWIIEDEVLHKPAGLHLRQLWHTTAPERLHCRATDSAGNILLPVGGDGKHAPLYGVMEDSREIIFTTDQDRIVTELIINNHP</sequence>
<dbReference type="AlphaFoldDB" id="A0A5B2VKZ2"/>
<gene>
    <name evidence="7" type="ORF">F0L74_23560</name>
</gene>
<accession>A0A5B2VKZ2</accession>
<evidence type="ECO:0000256" key="3">
    <source>
        <dbReference type="ARBA" id="ARBA00022764"/>
    </source>
</evidence>
<keyword evidence="2" id="KW-0732">Signal</keyword>